<reference evidence="1" key="1">
    <citation type="journal article" date="2014" name="Front. Microbiol.">
        <title>High frequency of phylogenetically diverse reductive dehalogenase-homologous genes in deep subseafloor sedimentary metagenomes.</title>
        <authorList>
            <person name="Kawai M."/>
            <person name="Futagami T."/>
            <person name="Toyoda A."/>
            <person name="Takaki Y."/>
            <person name="Nishi S."/>
            <person name="Hori S."/>
            <person name="Arai W."/>
            <person name="Tsubouchi T."/>
            <person name="Morono Y."/>
            <person name="Uchiyama I."/>
            <person name="Ito T."/>
            <person name="Fujiyama A."/>
            <person name="Inagaki F."/>
            <person name="Takami H."/>
        </authorList>
    </citation>
    <scope>NUCLEOTIDE SEQUENCE</scope>
    <source>
        <strain evidence="1">Expedition CK06-06</strain>
    </source>
</reference>
<gene>
    <name evidence="1" type="ORF">S01H1_77116</name>
</gene>
<accession>X0XZY5</accession>
<feature type="non-terminal residue" evidence="1">
    <location>
        <position position="111"/>
    </location>
</feature>
<comment type="caution">
    <text evidence="1">The sequence shown here is derived from an EMBL/GenBank/DDBJ whole genome shotgun (WGS) entry which is preliminary data.</text>
</comment>
<dbReference type="AlphaFoldDB" id="X0XZY5"/>
<name>X0XZY5_9ZZZZ</name>
<protein>
    <submittedName>
        <fullName evidence="1">Uncharacterized protein</fullName>
    </submittedName>
</protein>
<evidence type="ECO:0000313" key="1">
    <source>
        <dbReference type="EMBL" id="GAG48945.1"/>
    </source>
</evidence>
<organism evidence="1">
    <name type="scientific">marine sediment metagenome</name>
    <dbReference type="NCBI Taxonomy" id="412755"/>
    <lineage>
        <taxon>unclassified sequences</taxon>
        <taxon>metagenomes</taxon>
        <taxon>ecological metagenomes</taxon>
    </lineage>
</organism>
<proteinExistence type="predicted"/>
<sequence length="111" mass="12350">MTKIMMMVAVCGLMALAARQLAEAAGLDGVVVSTERSVNCSTLKTIAEDVTRDCKTDQQKAIAIYNFMVRVIYMPYHSHRPLEMKQGRLLFANDPLKYINVYGCCGCRPQA</sequence>
<dbReference type="EMBL" id="BARS01051813">
    <property type="protein sequence ID" value="GAG48945.1"/>
    <property type="molecule type" value="Genomic_DNA"/>
</dbReference>